<dbReference type="GO" id="GO:0016757">
    <property type="term" value="F:glycosyltransferase activity"/>
    <property type="evidence" value="ECO:0007669"/>
    <property type="project" value="UniProtKB-KW"/>
</dbReference>
<dbReference type="Proteomes" id="UP000032633">
    <property type="component" value="Chromosome"/>
</dbReference>
<dbReference type="AlphaFoldDB" id="A0A0D5NGC9"/>
<dbReference type="Gene3D" id="3.40.50.2000">
    <property type="entry name" value="Glycogen Phosphorylase B"/>
    <property type="match status" value="2"/>
</dbReference>
<accession>A0A0D5NGC9</accession>
<evidence type="ECO:0000259" key="5">
    <source>
        <dbReference type="Pfam" id="PF13439"/>
    </source>
</evidence>
<evidence type="ECO:0000256" key="1">
    <source>
        <dbReference type="ARBA" id="ARBA00009481"/>
    </source>
</evidence>
<evidence type="ECO:0000256" key="2">
    <source>
        <dbReference type="ARBA" id="ARBA00022676"/>
    </source>
</evidence>
<reference evidence="7" key="2">
    <citation type="submission" date="2015-03" db="EMBL/GenBank/DDBJ databases">
        <title>Genome sequence of Paenibacillus beijingensis strain DSM 24997T.</title>
        <authorList>
            <person name="Kwak Y."/>
            <person name="Shin J.-H."/>
        </authorList>
    </citation>
    <scope>NUCLEOTIDE SEQUENCE [LARGE SCALE GENOMIC DNA]</scope>
    <source>
        <strain evidence="7">DSM 24997</strain>
    </source>
</reference>
<dbReference type="RefSeq" id="WP_045669409.1">
    <property type="nucleotide sequence ID" value="NZ_CP011058.1"/>
</dbReference>
<dbReference type="HOGENOM" id="CLU_009583_14_3_9"/>
<dbReference type="KEGG" id="pbj:VN24_04275"/>
<dbReference type="InterPro" id="IPR028098">
    <property type="entry name" value="Glyco_trans_4-like_N"/>
</dbReference>
<evidence type="ECO:0000313" key="6">
    <source>
        <dbReference type="EMBL" id="AJY73973.1"/>
    </source>
</evidence>
<dbReference type="PANTHER" id="PTHR12526">
    <property type="entry name" value="GLYCOSYLTRANSFERASE"/>
    <property type="match status" value="1"/>
</dbReference>
<comment type="similarity">
    <text evidence="1">Belongs to the glycosyltransferase group 1 family. Glycosyltransferase 4 subfamily.</text>
</comment>
<dbReference type="Pfam" id="PF13439">
    <property type="entry name" value="Glyco_transf_4"/>
    <property type="match status" value="1"/>
</dbReference>
<evidence type="ECO:0000259" key="4">
    <source>
        <dbReference type="Pfam" id="PF00534"/>
    </source>
</evidence>
<keyword evidence="7" id="KW-1185">Reference proteome</keyword>
<keyword evidence="3 6" id="KW-0808">Transferase</keyword>
<dbReference type="STRING" id="1126833.VN24_04275"/>
<protein>
    <submittedName>
        <fullName evidence="6">Glycosyltransferase</fullName>
    </submittedName>
</protein>
<dbReference type="Pfam" id="PF00534">
    <property type="entry name" value="Glycos_transf_1"/>
    <property type="match status" value="1"/>
</dbReference>
<gene>
    <name evidence="6" type="ORF">VN24_04275</name>
</gene>
<dbReference type="PANTHER" id="PTHR12526:SF640">
    <property type="entry name" value="COLANIC ACID BIOSYNTHESIS GLYCOSYLTRANSFERASE WCAL-RELATED"/>
    <property type="match status" value="1"/>
</dbReference>
<organism evidence="6 7">
    <name type="scientific">Paenibacillus beijingensis</name>
    <dbReference type="NCBI Taxonomy" id="1126833"/>
    <lineage>
        <taxon>Bacteria</taxon>
        <taxon>Bacillati</taxon>
        <taxon>Bacillota</taxon>
        <taxon>Bacilli</taxon>
        <taxon>Bacillales</taxon>
        <taxon>Paenibacillaceae</taxon>
        <taxon>Paenibacillus</taxon>
    </lineage>
</organism>
<dbReference type="OrthoDB" id="73743at2"/>
<sequence length="403" mass="45398">MKIAFLVGNFPALSETFILNQIVGFLEQGHEVDIYADHNRKEAKVHPDVANFNLLSRCYYLPENKLGRAMKGIALLLRNWKLIKTVNIFKYGKGILSLRTLYTADQFNRRGNYDIVYCHFGNIGNIGAIIKDAGFMPGKLVTTFHGYDISALVKEKGRDVFQLLFEKGDLFLPISNNWKSELVKLGCSEQKISVHRMGIDTDKFALKLRSLSNGETVRLVTIARLVEKKGVEYGIRAVAKVLQKHPNLKLEYLIVGNGPLRSRLEEVISQTGMEQHIKLLGWREQQEVIAILEGAHIFLAPSITASNGDQEGIPVVLMESLSMGIPVISTLHSGIPELIQDTVSGYLVPEKEVESLVEKINLLTNHHQEWSTMGIKGRQYVEENYNIRTLNDNLIGLFQRIVS</sequence>
<dbReference type="InterPro" id="IPR001296">
    <property type="entry name" value="Glyco_trans_1"/>
</dbReference>
<name>A0A0D5NGC9_9BACL</name>
<evidence type="ECO:0000313" key="7">
    <source>
        <dbReference type="Proteomes" id="UP000032633"/>
    </source>
</evidence>
<feature type="domain" description="Glycosyltransferase subfamily 4-like N-terminal" evidence="5">
    <location>
        <begin position="15"/>
        <end position="203"/>
    </location>
</feature>
<dbReference type="PATRIC" id="fig|1126833.4.peg.936"/>
<proteinExistence type="inferred from homology"/>
<reference evidence="6 7" key="1">
    <citation type="journal article" date="2015" name="J. Biotechnol.">
        <title>Complete genome sequence of Paenibacillus beijingensis 7188(T) (=DSM 24997(T)), a novel rhizobacterium from jujube garden soil.</title>
        <authorList>
            <person name="Kwak Y."/>
            <person name="Shin J.H."/>
        </authorList>
    </citation>
    <scope>NUCLEOTIDE SEQUENCE [LARGE SCALE GENOMIC DNA]</scope>
    <source>
        <strain evidence="6 7">DSM 24997</strain>
    </source>
</reference>
<dbReference type="EMBL" id="CP011058">
    <property type="protein sequence ID" value="AJY73973.1"/>
    <property type="molecule type" value="Genomic_DNA"/>
</dbReference>
<dbReference type="SUPFAM" id="SSF53756">
    <property type="entry name" value="UDP-Glycosyltransferase/glycogen phosphorylase"/>
    <property type="match status" value="1"/>
</dbReference>
<feature type="domain" description="Glycosyl transferase family 1" evidence="4">
    <location>
        <begin position="211"/>
        <end position="373"/>
    </location>
</feature>
<keyword evidence="2" id="KW-0328">Glycosyltransferase</keyword>
<evidence type="ECO:0000256" key="3">
    <source>
        <dbReference type="ARBA" id="ARBA00022679"/>
    </source>
</evidence>